<protein>
    <submittedName>
        <fullName evidence="2">Uncharacterized protein</fullName>
    </submittedName>
</protein>
<name>A0A1T1H0U3_9GAMM</name>
<proteinExistence type="predicted"/>
<evidence type="ECO:0000313" key="2">
    <source>
        <dbReference type="EMBL" id="OOV83453.1"/>
    </source>
</evidence>
<evidence type="ECO:0000256" key="1">
    <source>
        <dbReference type="SAM" id="Phobius"/>
    </source>
</evidence>
<gene>
    <name evidence="2" type="ORF">B1202_07355</name>
</gene>
<dbReference type="Proteomes" id="UP000191160">
    <property type="component" value="Unassembled WGS sequence"/>
</dbReference>
<keyword evidence="1" id="KW-0812">Transmembrane</keyword>
<reference evidence="2 3" key="1">
    <citation type="submission" date="2017-02" db="EMBL/GenBank/DDBJ databases">
        <title>Acinetobacter sp. ANC 4945, whole genome shotgun sequencing project.</title>
        <authorList>
            <person name="Radolfova-Krizova L."/>
            <person name="Al Atrouni A."/>
            <person name="Nemec A."/>
        </authorList>
    </citation>
    <scope>NUCLEOTIDE SEQUENCE [LARGE SCALE GENOMIC DNA]</scope>
    <source>
        <strain evidence="2 3">ANC 4945</strain>
    </source>
</reference>
<dbReference type="RefSeq" id="WP_078189923.1">
    <property type="nucleotide sequence ID" value="NZ_JAMCOZ010000007.1"/>
</dbReference>
<dbReference type="EMBL" id="MVKX01000004">
    <property type="protein sequence ID" value="OOV83453.1"/>
    <property type="molecule type" value="Genomic_DNA"/>
</dbReference>
<feature type="transmembrane region" description="Helical" evidence="1">
    <location>
        <begin position="156"/>
        <end position="176"/>
    </location>
</feature>
<keyword evidence="3" id="KW-1185">Reference proteome</keyword>
<keyword evidence="1" id="KW-1133">Transmembrane helix</keyword>
<organism evidence="2 3">
    <name type="scientific">Acinetobacter amyesii</name>
    <dbReference type="NCBI Taxonomy" id="2942470"/>
    <lineage>
        <taxon>Bacteria</taxon>
        <taxon>Pseudomonadati</taxon>
        <taxon>Pseudomonadota</taxon>
        <taxon>Gammaproteobacteria</taxon>
        <taxon>Moraxellales</taxon>
        <taxon>Moraxellaceae</taxon>
        <taxon>Acinetobacter</taxon>
    </lineage>
</organism>
<evidence type="ECO:0000313" key="3">
    <source>
        <dbReference type="Proteomes" id="UP000191160"/>
    </source>
</evidence>
<dbReference type="AlphaFoldDB" id="A0A1T1H0U3"/>
<sequence>MHQTIKTVFRLFFAAVIFIITAALILTCYSKTQEILRAEHYFSQAKTISLDSTPKEQLVLVSNNESPDRAIFIMLANNGYLAKMNCENYAQDICLDEFNQQHTRQIQHLDLLKIGQFQYIQNVSFTNSRTGQKQQLRYSDAQLKQFYQNDISGLKYTVFGVALFAFAALYVSYRIIRNFKSFLNK</sequence>
<keyword evidence="1" id="KW-0472">Membrane</keyword>
<accession>A0A1T1H0U3</accession>
<feature type="transmembrane region" description="Helical" evidence="1">
    <location>
        <begin position="7"/>
        <end position="26"/>
    </location>
</feature>
<comment type="caution">
    <text evidence="2">The sequence shown here is derived from an EMBL/GenBank/DDBJ whole genome shotgun (WGS) entry which is preliminary data.</text>
</comment>